<evidence type="ECO:0000259" key="3">
    <source>
        <dbReference type="Pfam" id="PF25917"/>
    </source>
</evidence>
<evidence type="ECO:0000256" key="1">
    <source>
        <dbReference type="ARBA" id="ARBA00004196"/>
    </source>
</evidence>
<dbReference type="GO" id="GO:0015562">
    <property type="term" value="F:efflux transmembrane transporter activity"/>
    <property type="evidence" value="ECO:0007669"/>
    <property type="project" value="TreeGrafter"/>
</dbReference>
<feature type="domain" description="Multidrug resistance protein MdtA-like C-terminal permuted SH3" evidence="5">
    <location>
        <begin position="304"/>
        <end position="360"/>
    </location>
</feature>
<evidence type="ECO:0000256" key="2">
    <source>
        <dbReference type="ARBA" id="ARBA00022448"/>
    </source>
</evidence>
<dbReference type="AlphaFoldDB" id="A0A3B1BJJ8"/>
<dbReference type="Pfam" id="PF25954">
    <property type="entry name" value="Beta-barrel_RND_2"/>
    <property type="match status" value="1"/>
</dbReference>
<dbReference type="SUPFAM" id="SSF111369">
    <property type="entry name" value="HlyD-like secretion proteins"/>
    <property type="match status" value="1"/>
</dbReference>
<feature type="domain" description="Multidrug resistance protein MdtA-like barrel-sandwich hybrid" evidence="3">
    <location>
        <begin position="75"/>
        <end position="212"/>
    </location>
</feature>
<reference evidence="6" key="1">
    <citation type="submission" date="2018-06" db="EMBL/GenBank/DDBJ databases">
        <authorList>
            <person name="Zhirakovskaya E."/>
        </authorList>
    </citation>
    <scope>NUCLEOTIDE SEQUENCE</scope>
</reference>
<gene>
    <name evidence="6" type="ORF">MNBD_GAMMA25-1841</name>
</gene>
<organism evidence="6">
    <name type="scientific">hydrothermal vent metagenome</name>
    <dbReference type="NCBI Taxonomy" id="652676"/>
    <lineage>
        <taxon>unclassified sequences</taxon>
        <taxon>metagenomes</taxon>
        <taxon>ecological metagenomes</taxon>
    </lineage>
</organism>
<proteinExistence type="predicted"/>
<dbReference type="Gene3D" id="1.10.287.470">
    <property type="entry name" value="Helix hairpin bin"/>
    <property type="match status" value="1"/>
</dbReference>
<keyword evidence="2" id="KW-0813">Transport</keyword>
<evidence type="ECO:0000259" key="4">
    <source>
        <dbReference type="Pfam" id="PF25954"/>
    </source>
</evidence>
<dbReference type="Pfam" id="PF25917">
    <property type="entry name" value="BSH_RND"/>
    <property type="match status" value="1"/>
</dbReference>
<dbReference type="NCBIfam" id="TIGR01730">
    <property type="entry name" value="RND_mfp"/>
    <property type="match status" value="1"/>
</dbReference>
<dbReference type="InterPro" id="IPR058627">
    <property type="entry name" value="MdtA-like_C"/>
</dbReference>
<dbReference type="InterPro" id="IPR058625">
    <property type="entry name" value="MdtA-like_BSH"/>
</dbReference>
<dbReference type="Pfam" id="PF25967">
    <property type="entry name" value="RND-MFP_C"/>
    <property type="match status" value="1"/>
</dbReference>
<dbReference type="InterPro" id="IPR058792">
    <property type="entry name" value="Beta-barrel_RND_2"/>
</dbReference>
<dbReference type="GO" id="GO:1990281">
    <property type="term" value="C:efflux pump complex"/>
    <property type="evidence" value="ECO:0007669"/>
    <property type="project" value="TreeGrafter"/>
</dbReference>
<accession>A0A3B1BJJ8</accession>
<protein>
    <submittedName>
        <fullName evidence="6">Uncharacterized protein</fullName>
    </submittedName>
</protein>
<sequence>MMLSKILNDRKKLSALLLLVLVVLVLFFAVQRIVQRLSPIPVVSHPHLAVETLTLMPGPFFHTRRYTGSVVAVQRVQVSAQVNARVSNLYFREGAYVKQDHLLVRLDARELVNEVNRLLASEQRLRAELHYWTNQHRRNIKLIKQKMISDSQLEKSLRMQESLKASIKENTEAMKNAKIRLGYTKIMAPFTARIQAVMTEVGEQAAPGKVLFELVSMQKMKAVISVPQADLGQLQVGLMVKLSTPATGLLQQTKIEKIYPALDPATRNATFEAYFTVQHAGDHAPLYPGMVAEALVELQQDEAALLIPHHAVHKNKQGAGVFVYINGVAKWRQVRYGAVDTNTGRVLIISGLKTGEKIIVTPDPRLKDGLDVAEVAANQSEQL</sequence>
<comment type="subcellular location">
    <subcellularLocation>
        <location evidence="1">Cell envelope</location>
    </subcellularLocation>
</comment>
<evidence type="ECO:0000259" key="5">
    <source>
        <dbReference type="Pfam" id="PF25967"/>
    </source>
</evidence>
<dbReference type="PANTHER" id="PTHR30469">
    <property type="entry name" value="MULTIDRUG RESISTANCE PROTEIN MDTA"/>
    <property type="match status" value="1"/>
</dbReference>
<dbReference type="EMBL" id="UOFY01000008">
    <property type="protein sequence ID" value="VAX06385.1"/>
    <property type="molecule type" value="Genomic_DNA"/>
</dbReference>
<feature type="domain" description="CusB-like beta-barrel" evidence="4">
    <location>
        <begin position="224"/>
        <end position="294"/>
    </location>
</feature>
<dbReference type="Gene3D" id="2.40.30.170">
    <property type="match status" value="1"/>
</dbReference>
<name>A0A3B1BJJ8_9ZZZZ</name>
<dbReference type="Gene3D" id="2.40.420.20">
    <property type="match status" value="1"/>
</dbReference>
<evidence type="ECO:0000313" key="6">
    <source>
        <dbReference type="EMBL" id="VAX06385.1"/>
    </source>
</evidence>
<dbReference type="InterPro" id="IPR006143">
    <property type="entry name" value="RND_pump_MFP"/>
</dbReference>
<dbReference type="PANTHER" id="PTHR30469:SF15">
    <property type="entry name" value="HLYD FAMILY OF SECRETION PROTEINS"/>
    <property type="match status" value="1"/>
</dbReference>
<dbReference type="Gene3D" id="2.40.50.100">
    <property type="match status" value="1"/>
</dbReference>